<dbReference type="Pfam" id="PF07238">
    <property type="entry name" value="PilZ"/>
    <property type="match status" value="1"/>
</dbReference>
<sequence>MAGLAVQLYTRNSLTTAASLGSPMSTLDEAGRREYYRIDDSVALEINPLSSADQASQDAMHDTSTLFDLLSELHVSEFESQHLMRQLDERDRVLNSFLKSLSKRIDLLGEVVAHTALGKLGAPQPVKLSEGGIQFNSQQGFAVGEQLSIKMVLMPQAAGLMLRARVSQCDALADGNFDISSDFVNLPDAQRQLLARHVLQRQAQHRRQALEQGQPSGN</sequence>
<dbReference type="EMBL" id="LT963408">
    <property type="protein sequence ID" value="SOS34981.1"/>
    <property type="molecule type" value="Genomic_DNA"/>
</dbReference>
<evidence type="ECO:0000259" key="1">
    <source>
        <dbReference type="Pfam" id="PF07238"/>
    </source>
</evidence>
<protein>
    <recommendedName>
        <fullName evidence="1">PilZ domain-containing protein</fullName>
    </recommendedName>
</protein>
<proteinExistence type="predicted"/>
<reference evidence="2 3" key="1">
    <citation type="submission" date="2017-11" db="EMBL/GenBank/DDBJ databases">
        <authorList>
            <person name="Han C.G."/>
        </authorList>
    </citation>
    <scope>NUCLEOTIDE SEQUENCE [LARGE SCALE GENOMIC DNA]</scope>
    <source>
        <strain evidence="2">CFBP6411</strain>
    </source>
</reference>
<dbReference type="Proteomes" id="UP000238093">
    <property type="component" value="Chromosome I"/>
</dbReference>
<dbReference type="Gene3D" id="2.40.10.220">
    <property type="entry name" value="predicted glycosyltransferase like domains"/>
    <property type="match status" value="1"/>
</dbReference>
<dbReference type="GO" id="GO:0035438">
    <property type="term" value="F:cyclic-di-GMP binding"/>
    <property type="evidence" value="ECO:0007669"/>
    <property type="project" value="InterPro"/>
</dbReference>
<accession>A0A2K4WGH1</accession>
<name>A0A2K4WGH1_9PSED</name>
<organism evidence="2 3">
    <name type="scientific">Pseudomonas syringae group genomosp. 3</name>
    <dbReference type="NCBI Taxonomy" id="251701"/>
    <lineage>
        <taxon>Bacteria</taxon>
        <taxon>Pseudomonadati</taxon>
        <taxon>Pseudomonadota</taxon>
        <taxon>Gammaproteobacteria</taxon>
        <taxon>Pseudomonadales</taxon>
        <taxon>Pseudomonadaceae</taxon>
        <taxon>Pseudomonas</taxon>
    </lineage>
</organism>
<feature type="domain" description="PilZ" evidence="1">
    <location>
        <begin position="102"/>
        <end position="199"/>
    </location>
</feature>
<gene>
    <name evidence="2" type="ORF">CFBP6411_03624</name>
</gene>
<dbReference type="InterPro" id="IPR009875">
    <property type="entry name" value="PilZ_domain"/>
</dbReference>
<dbReference type="AlphaFoldDB" id="A0A2K4WGH1"/>
<evidence type="ECO:0000313" key="2">
    <source>
        <dbReference type="EMBL" id="SOS34981.1"/>
    </source>
</evidence>
<evidence type="ECO:0000313" key="3">
    <source>
        <dbReference type="Proteomes" id="UP000238093"/>
    </source>
</evidence>